<dbReference type="AlphaFoldDB" id="A0A1B7LIE7"/>
<protein>
    <recommendedName>
        <fullName evidence="5">Radical SAM core domain-containing protein</fullName>
    </recommendedName>
</protein>
<keyword evidence="2" id="KW-0479">Metal-binding</keyword>
<sequence length="320" mass="34759">MLMLRVSAGTAAVLGLNNNKPAVAPTTAYFMQGEHCLMNCAFCTQARSSRAREDFLSRVTWPQFAGEAVLPRLSRASRAGSFRRACIQVVRTENYKEETRRAVAMLRSAADLPLCLSINLAAPEEALEVAGWGVEIIGLPLDAATPGLYREIKGGSWEHSLALLAESARLLPGRTGTHLIIGLGESEEEAVRLLAHLVSLGVRTGLFAFTPVRGTALAGRAQPAPDSYRRIQAAHYLLRTGRVRPEQLSFRGGRLIDFGLPAGELAAELASGEAFRTSGCPDCNRPFYNERPGGVIYNYPRPLTPDEAERENAMLLRTLG</sequence>
<dbReference type="GO" id="GO:0046872">
    <property type="term" value="F:metal ion binding"/>
    <property type="evidence" value="ECO:0007669"/>
    <property type="project" value="UniProtKB-KW"/>
</dbReference>
<evidence type="ECO:0000256" key="3">
    <source>
        <dbReference type="ARBA" id="ARBA00023004"/>
    </source>
</evidence>
<keyword evidence="7" id="KW-1185">Reference proteome</keyword>
<dbReference type="GO" id="GO:0051536">
    <property type="term" value="F:iron-sulfur cluster binding"/>
    <property type="evidence" value="ECO:0007669"/>
    <property type="project" value="UniProtKB-KW"/>
</dbReference>
<evidence type="ECO:0000313" key="6">
    <source>
        <dbReference type="EMBL" id="OAT86348.1"/>
    </source>
</evidence>
<dbReference type="Gene3D" id="3.20.20.70">
    <property type="entry name" value="Aldolase class I"/>
    <property type="match status" value="1"/>
</dbReference>
<dbReference type="Pfam" id="PF04055">
    <property type="entry name" value="Radical_SAM"/>
    <property type="match status" value="1"/>
</dbReference>
<dbReference type="SFLD" id="SFLDG01098">
    <property type="entry name" value="Uncharacterised_Radical_SAM_Su"/>
    <property type="match status" value="1"/>
</dbReference>
<dbReference type="InterPro" id="IPR007197">
    <property type="entry name" value="rSAM"/>
</dbReference>
<evidence type="ECO:0000259" key="5">
    <source>
        <dbReference type="PROSITE" id="PS51918"/>
    </source>
</evidence>
<keyword evidence="3" id="KW-0408">Iron</keyword>
<dbReference type="Proteomes" id="UP000078532">
    <property type="component" value="Unassembled WGS sequence"/>
</dbReference>
<proteinExistence type="predicted"/>
<organism evidence="6 7">
    <name type="scientific">Desulfotomaculum copahuensis</name>
    <dbReference type="NCBI Taxonomy" id="1838280"/>
    <lineage>
        <taxon>Bacteria</taxon>
        <taxon>Bacillati</taxon>
        <taxon>Bacillota</taxon>
        <taxon>Clostridia</taxon>
        <taxon>Eubacteriales</taxon>
        <taxon>Desulfotomaculaceae</taxon>
        <taxon>Desulfotomaculum</taxon>
    </lineage>
</organism>
<reference evidence="6 7" key="1">
    <citation type="submission" date="2016-04" db="EMBL/GenBank/DDBJ databases">
        <authorList>
            <person name="Evans L.H."/>
            <person name="Alamgir A."/>
            <person name="Owens N."/>
            <person name="Weber N.D."/>
            <person name="Virtaneva K."/>
            <person name="Barbian K."/>
            <person name="Babar A."/>
            <person name="Rosenke K."/>
        </authorList>
    </citation>
    <scope>NUCLEOTIDE SEQUENCE [LARGE SCALE GENOMIC DNA]</scope>
    <source>
        <strain evidence="6 7">LMa1</strain>
    </source>
</reference>
<evidence type="ECO:0000256" key="2">
    <source>
        <dbReference type="ARBA" id="ARBA00022723"/>
    </source>
</evidence>
<dbReference type="GO" id="GO:0003824">
    <property type="term" value="F:catalytic activity"/>
    <property type="evidence" value="ECO:0007669"/>
    <property type="project" value="InterPro"/>
</dbReference>
<keyword evidence="4" id="KW-0411">Iron-sulfur</keyword>
<dbReference type="SUPFAM" id="SSF102114">
    <property type="entry name" value="Radical SAM enzymes"/>
    <property type="match status" value="1"/>
</dbReference>
<dbReference type="InterPro" id="IPR006638">
    <property type="entry name" value="Elp3/MiaA/NifB-like_rSAM"/>
</dbReference>
<dbReference type="SMART" id="SM00729">
    <property type="entry name" value="Elp3"/>
    <property type="match status" value="1"/>
</dbReference>
<evidence type="ECO:0000313" key="7">
    <source>
        <dbReference type="Proteomes" id="UP000078532"/>
    </source>
</evidence>
<dbReference type="InterPro" id="IPR013785">
    <property type="entry name" value="Aldolase_TIM"/>
</dbReference>
<comment type="caution">
    <text evidence="6">The sequence shown here is derived from an EMBL/GenBank/DDBJ whole genome shotgun (WGS) entry which is preliminary data.</text>
</comment>
<gene>
    <name evidence="6" type="ORF">A6M21_16790</name>
</gene>
<feature type="domain" description="Radical SAM core" evidence="5">
    <location>
        <begin position="20"/>
        <end position="254"/>
    </location>
</feature>
<dbReference type="SFLD" id="SFLDS00029">
    <property type="entry name" value="Radical_SAM"/>
    <property type="match status" value="1"/>
</dbReference>
<keyword evidence="1" id="KW-0949">S-adenosyl-L-methionine</keyword>
<dbReference type="EMBL" id="LYVF01000021">
    <property type="protein sequence ID" value="OAT86348.1"/>
    <property type="molecule type" value="Genomic_DNA"/>
</dbReference>
<evidence type="ECO:0000256" key="1">
    <source>
        <dbReference type="ARBA" id="ARBA00022691"/>
    </source>
</evidence>
<dbReference type="PROSITE" id="PS51918">
    <property type="entry name" value="RADICAL_SAM"/>
    <property type="match status" value="1"/>
</dbReference>
<accession>A0A1B7LIE7</accession>
<dbReference type="STRING" id="1838280.A6M21_16790"/>
<name>A0A1B7LIE7_9FIRM</name>
<dbReference type="InterPro" id="IPR058240">
    <property type="entry name" value="rSAM_sf"/>
</dbReference>
<evidence type="ECO:0000256" key="4">
    <source>
        <dbReference type="ARBA" id="ARBA00023014"/>
    </source>
</evidence>